<reference evidence="4" key="2">
    <citation type="submission" date="2009-11" db="EMBL/GenBank/DDBJ databases">
        <title>The Genome Sequence of Allomyces macrogynus strain ATCC 38327.</title>
        <authorList>
            <consortium name="The Broad Institute Genome Sequencing Platform"/>
            <person name="Russ C."/>
            <person name="Cuomo C."/>
            <person name="Shea T."/>
            <person name="Young S.K."/>
            <person name="Zeng Q."/>
            <person name="Koehrsen M."/>
            <person name="Haas B."/>
            <person name="Borodovsky M."/>
            <person name="Guigo R."/>
            <person name="Alvarado L."/>
            <person name="Berlin A."/>
            <person name="Borenstein D."/>
            <person name="Chen Z."/>
            <person name="Engels R."/>
            <person name="Freedman E."/>
            <person name="Gellesch M."/>
            <person name="Goldberg J."/>
            <person name="Griggs A."/>
            <person name="Gujja S."/>
            <person name="Heiman D."/>
            <person name="Hepburn T."/>
            <person name="Howarth C."/>
            <person name="Jen D."/>
            <person name="Larson L."/>
            <person name="Lewis B."/>
            <person name="Mehta T."/>
            <person name="Park D."/>
            <person name="Pearson M."/>
            <person name="Roberts A."/>
            <person name="Saif S."/>
            <person name="Shenoy N."/>
            <person name="Sisk P."/>
            <person name="Stolte C."/>
            <person name="Sykes S."/>
            <person name="Walk T."/>
            <person name="White J."/>
            <person name="Yandava C."/>
            <person name="Burger G."/>
            <person name="Gray M.W."/>
            <person name="Holland P.W.H."/>
            <person name="King N."/>
            <person name="Lang F.B.F."/>
            <person name="Roger A.J."/>
            <person name="Ruiz-Trillo I."/>
            <person name="Lander E."/>
            <person name="Nusbaum C."/>
        </authorList>
    </citation>
    <scope>NUCLEOTIDE SEQUENCE [LARGE SCALE GENOMIC DNA]</scope>
    <source>
        <strain evidence="4">ATCC 38327</strain>
    </source>
</reference>
<proteinExistence type="predicted"/>
<dbReference type="Proteomes" id="UP000054350">
    <property type="component" value="Unassembled WGS sequence"/>
</dbReference>
<dbReference type="EMBL" id="GG745345">
    <property type="protein sequence ID" value="KNE64801.1"/>
    <property type="molecule type" value="Genomic_DNA"/>
</dbReference>
<accession>A0A0L0SQL3</accession>
<protein>
    <submittedName>
        <fullName evidence="3">Uncharacterized protein</fullName>
    </submittedName>
</protein>
<organism evidence="3 4">
    <name type="scientific">Allomyces macrogynus (strain ATCC 38327)</name>
    <name type="common">Allomyces javanicus var. macrogynus</name>
    <dbReference type="NCBI Taxonomy" id="578462"/>
    <lineage>
        <taxon>Eukaryota</taxon>
        <taxon>Fungi</taxon>
        <taxon>Fungi incertae sedis</taxon>
        <taxon>Blastocladiomycota</taxon>
        <taxon>Blastocladiomycetes</taxon>
        <taxon>Blastocladiales</taxon>
        <taxon>Blastocladiaceae</taxon>
        <taxon>Allomyces</taxon>
    </lineage>
</organism>
<reference evidence="3 4" key="1">
    <citation type="submission" date="2009-11" db="EMBL/GenBank/DDBJ databases">
        <title>Annotation of Allomyces macrogynus ATCC 38327.</title>
        <authorList>
            <consortium name="The Broad Institute Genome Sequencing Platform"/>
            <person name="Russ C."/>
            <person name="Cuomo C."/>
            <person name="Burger G."/>
            <person name="Gray M.W."/>
            <person name="Holland P.W.H."/>
            <person name="King N."/>
            <person name="Lang F.B.F."/>
            <person name="Roger A.J."/>
            <person name="Ruiz-Trillo I."/>
            <person name="Young S.K."/>
            <person name="Zeng Q."/>
            <person name="Gargeya S."/>
            <person name="Fitzgerald M."/>
            <person name="Haas B."/>
            <person name="Abouelleil A."/>
            <person name="Alvarado L."/>
            <person name="Arachchi H.M."/>
            <person name="Berlin A."/>
            <person name="Chapman S.B."/>
            <person name="Gearin G."/>
            <person name="Goldberg J."/>
            <person name="Griggs A."/>
            <person name="Gujja S."/>
            <person name="Hansen M."/>
            <person name="Heiman D."/>
            <person name="Howarth C."/>
            <person name="Larimer J."/>
            <person name="Lui A."/>
            <person name="MacDonald P.J.P."/>
            <person name="McCowen C."/>
            <person name="Montmayeur A."/>
            <person name="Murphy C."/>
            <person name="Neiman D."/>
            <person name="Pearson M."/>
            <person name="Priest M."/>
            <person name="Roberts A."/>
            <person name="Saif S."/>
            <person name="Shea T."/>
            <person name="Sisk P."/>
            <person name="Stolte C."/>
            <person name="Sykes S."/>
            <person name="Wortman J."/>
            <person name="Nusbaum C."/>
            <person name="Birren B."/>
        </authorList>
    </citation>
    <scope>NUCLEOTIDE SEQUENCE [LARGE SCALE GENOMIC DNA]</scope>
    <source>
        <strain evidence="3 4">ATCC 38327</strain>
    </source>
</reference>
<evidence type="ECO:0000313" key="4">
    <source>
        <dbReference type="Proteomes" id="UP000054350"/>
    </source>
</evidence>
<evidence type="ECO:0000313" key="3">
    <source>
        <dbReference type="EMBL" id="KNE64801.1"/>
    </source>
</evidence>
<feature type="coiled-coil region" evidence="1">
    <location>
        <begin position="540"/>
        <end position="588"/>
    </location>
</feature>
<feature type="coiled-coil region" evidence="1">
    <location>
        <begin position="27"/>
        <end position="86"/>
    </location>
</feature>
<dbReference type="VEuPathDB" id="FungiDB:AMAG_10142"/>
<keyword evidence="4" id="KW-1185">Reference proteome</keyword>
<keyword evidence="1" id="KW-0175">Coiled coil</keyword>
<dbReference type="AlphaFoldDB" id="A0A0L0SQL3"/>
<dbReference type="STRING" id="578462.A0A0L0SQL3"/>
<evidence type="ECO:0000256" key="2">
    <source>
        <dbReference type="SAM" id="MobiDB-lite"/>
    </source>
</evidence>
<feature type="region of interest" description="Disordered" evidence="2">
    <location>
        <begin position="424"/>
        <end position="443"/>
    </location>
</feature>
<feature type="coiled-coil region" evidence="1">
    <location>
        <begin position="228"/>
        <end position="262"/>
    </location>
</feature>
<dbReference type="OrthoDB" id="5561717at2759"/>
<sequence length="627" mass="71086">MALPASPNPGDAGASDHHRLHAAIEVIESLRDERSRAIQALKLAEQQLSDLADEKAQLEDLHVQTVHRWKRELELKCAELDEAQRAASAVRSRDVGDRAIEEVQEQARADAARWKAEVDRHAGVVVQLRSENEGLRATLATTAREMDMERQQERKQFLEKIRDLEHLLDEAKSANARPAEATRNLQLQLSEAQLKISHLLGENDDLRSAKSDLQTQLESTIRAHSIQALEFKANAESLRVERDNANDKLSRAHDEHQALVRKNHELIQQVAAMQVQVSAAKRAVDERGQNQAAALFNAQAELAHDRAAWDRRRRELEGKVEVLSLELVAAQRQVEEAAATRHWPASTENGARGERVSGVRVLGVDEQLEVQGLRKANEDLGRQIISMQSAMDDLNAKSLSEKEGLLQRISSLKNALEELREEHEDLRRRAADDELTASRSRETEDTLKGELKRLQVKLETATDELVTLREAETWSRPQLEESRRRIAELRRQLEESRQGCARERDAHAKSLTQAKALLEKSESELCQQITTLKTEYTTLRDAYTKLKSNAQAKLASYKSELVRLRQHVEEAERRGEILQAELDKVRLRERHERRADTKQRKELLTLLQREMGGLKESNSAAPETAAV</sequence>
<feature type="coiled-coil region" evidence="1">
    <location>
        <begin position="313"/>
        <end position="340"/>
    </location>
</feature>
<evidence type="ECO:0000256" key="1">
    <source>
        <dbReference type="SAM" id="Coils"/>
    </source>
</evidence>
<gene>
    <name evidence="3" type="ORF">AMAG_10142</name>
</gene>
<name>A0A0L0SQL3_ALLM3</name>
<dbReference type="OMA" id="RNQSGMN"/>